<keyword evidence="2" id="KW-1185">Reference proteome</keyword>
<dbReference type="Proteomes" id="UP000450000">
    <property type="component" value="Unassembled WGS sequence"/>
</dbReference>
<sequence length="164" mass="17235">METVSNPSLPALRGNVLAVDLLRACVRHDADDVRDLLGELNTAMRRLTDPAGGVALYHHAKYRAEEMFADAVEALGCRPGDTAALPTTTVAVEVVVTMGRVMMPADVAAALRAFADGDFGLISNLDGLNRMAAVSLATAAAERAAASPEAVLEKLDRLRSAFSS</sequence>
<protein>
    <submittedName>
        <fullName evidence="1">Uncharacterized protein</fullName>
    </submittedName>
</protein>
<name>A0A6N7L281_9ACTN</name>
<evidence type="ECO:0000313" key="2">
    <source>
        <dbReference type="Proteomes" id="UP000450000"/>
    </source>
</evidence>
<evidence type="ECO:0000313" key="1">
    <source>
        <dbReference type="EMBL" id="MQS17962.1"/>
    </source>
</evidence>
<comment type="caution">
    <text evidence="1">The sequence shown here is derived from an EMBL/GenBank/DDBJ whole genome shotgun (WGS) entry which is preliminary data.</text>
</comment>
<reference evidence="1 2" key="1">
    <citation type="submission" date="2019-09" db="EMBL/GenBank/DDBJ databases">
        <title>Genome Sequences of Streptomyces kaniharaensis ATCC 21070.</title>
        <authorList>
            <person name="Zhu W."/>
            <person name="De Crecy-Lagard V."/>
            <person name="Richards N.G."/>
        </authorList>
    </citation>
    <scope>NUCLEOTIDE SEQUENCE [LARGE SCALE GENOMIC DNA]</scope>
    <source>
        <strain evidence="1 2">SF-557</strain>
    </source>
</reference>
<accession>A0A6N7L281</accession>
<organism evidence="1 2">
    <name type="scientific">Streptomyces kaniharaensis</name>
    <dbReference type="NCBI Taxonomy" id="212423"/>
    <lineage>
        <taxon>Bacteria</taxon>
        <taxon>Bacillati</taxon>
        <taxon>Actinomycetota</taxon>
        <taxon>Actinomycetes</taxon>
        <taxon>Kitasatosporales</taxon>
        <taxon>Streptomycetaceae</taxon>
        <taxon>Streptomyces</taxon>
    </lineage>
</organism>
<dbReference type="EMBL" id="WBOF01000008">
    <property type="protein sequence ID" value="MQS17962.1"/>
    <property type="molecule type" value="Genomic_DNA"/>
</dbReference>
<proteinExistence type="predicted"/>
<dbReference type="OrthoDB" id="10004450at2"/>
<dbReference type="RefSeq" id="WP_153471932.1">
    <property type="nucleotide sequence ID" value="NZ_WBOF01000008.1"/>
</dbReference>
<gene>
    <name evidence="1" type="ORF">F7Q99_38690</name>
</gene>
<dbReference type="AlphaFoldDB" id="A0A6N7L281"/>